<sequence length="91" mass="10558">MKKIERITPDSMAVVDRERLFVQVEGKADLVFASQYFPTYRGSYRLLQIPVIPSESQPRFLRDCSIDWDRMPEGITALVETHKQRRGDGQS</sequence>
<evidence type="ECO:0000313" key="1">
    <source>
        <dbReference type="EMBL" id="SQF36386.1"/>
    </source>
</evidence>
<name>A0A2X3VVX0_STRSA</name>
<protein>
    <submittedName>
        <fullName evidence="1">Uncharacterized protein</fullName>
    </submittedName>
</protein>
<dbReference type="EMBL" id="LS483346">
    <property type="protein sequence ID" value="SQF36386.1"/>
    <property type="molecule type" value="Genomic_DNA"/>
</dbReference>
<reference evidence="1 2" key="1">
    <citation type="submission" date="2018-06" db="EMBL/GenBank/DDBJ databases">
        <authorList>
            <consortium name="Pathogen Informatics"/>
            <person name="Doyle S."/>
        </authorList>
    </citation>
    <scope>NUCLEOTIDE SEQUENCE [LARGE SCALE GENOMIC DNA]</scope>
    <source>
        <strain evidence="1 2">NCTC11085</strain>
    </source>
</reference>
<proteinExistence type="predicted"/>
<dbReference type="RefSeq" id="WP_231908367.1">
    <property type="nucleotide sequence ID" value="NZ_CP071430.1"/>
</dbReference>
<organism evidence="1 2">
    <name type="scientific">Streptococcus sanguinis</name>
    <dbReference type="NCBI Taxonomy" id="1305"/>
    <lineage>
        <taxon>Bacteria</taxon>
        <taxon>Bacillati</taxon>
        <taxon>Bacillota</taxon>
        <taxon>Bacilli</taxon>
        <taxon>Lactobacillales</taxon>
        <taxon>Streptococcaceae</taxon>
        <taxon>Streptococcus</taxon>
    </lineage>
</organism>
<dbReference type="AlphaFoldDB" id="A0A2X3VVX0"/>
<gene>
    <name evidence="1" type="ORF">NCTC11085_02236</name>
</gene>
<accession>A0A2X3VVX0</accession>
<evidence type="ECO:0000313" key="2">
    <source>
        <dbReference type="Proteomes" id="UP000249623"/>
    </source>
</evidence>
<dbReference type="Proteomes" id="UP000249623">
    <property type="component" value="Chromosome 1"/>
</dbReference>